<evidence type="ECO:0000256" key="1">
    <source>
        <dbReference type="SAM" id="Phobius"/>
    </source>
</evidence>
<sequence length="154" mass="17769">GIEQVCKGYKYELNAEQQLIGEVKIEGFASNFASYLNCLSLEGQNCLNLLCDQRLDHVLDQCKYEEEEEEEKKKRMKEIIIIVGIVSGILVMISVIIVIIVAIIISRKIKFRKETSLNNAELLAPILRPLRFSQRRDPEFELERMSQIQGEFYG</sequence>
<dbReference type="EMBL" id="SNRW01016501">
    <property type="protein sequence ID" value="KAA6369301.1"/>
    <property type="molecule type" value="Genomic_DNA"/>
</dbReference>
<evidence type="ECO:0000313" key="2">
    <source>
        <dbReference type="EMBL" id="KAA6369301.1"/>
    </source>
</evidence>
<comment type="caution">
    <text evidence="2">The sequence shown here is derived from an EMBL/GenBank/DDBJ whole genome shotgun (WGS) entry which is preliminary data.</text>
</comment>
<feature type="transmembrane region" description="Helical" evidence="1">
    <location>
        <begin position="79"/>
        <end position="105"/>
    </location>
</feature>
<reference evidence="2 3" key="1">
    <citation type="submission" date="2019-03" db="EMBL/GenBank/DDBJ databases">
        <title>Single cell metagenomics reveals metabolic interactions within the superorganism composed of flagellate Streblomastix strix and complex community of Bacteroidetes bacteria on its surface.</title>
        <authorList>
            <person name="Treitli S.C."/>
            <person name="Kolisko M."/>
            <person name="Husnik F."/>
            <person name="Keeling P."/>
            <person name="Hampl V."/>
        </authorList>
    </citation>
    <scope>NUCLEOTIDE SEQUENCE [LARGE SCALE GENOMIC DNA]</scope>
    <source>
        <strain evidence="2">ST1C</strain>
    </source>
</reference>
<keyword evidence="1" id="KW-0812">Transmembrane</keyword>
<keyword evidence="1" id="KW-0472">Membrane</keyword>
<keyword evidence="1" id="KW-1133">Transmembrane helix</keyword>
<accession>A0A5J4UGV0</accession>
<proteinExistence type="predicted"/>
<dbReference type="AlphaFoldDB" id="A0A5J4UGV0"/>
<evidence type="ECO:0000313" key="3">
    <source>
        <dbReference type="Proteomes" id="UP000324800"/>
    </source>
</evidence>
<organism evidence="2 3">
    <name type="scientific">Streblomastix strix</name>
    <dbReference type="NCBI Taxonomy" id="222440"/>
    <lineage>
        <taxon>Eukaryota</taxon>
        <taxon>Metamonada</taxon>
        <taxon>Preaxostyla</taxon>
        <taxon>Oxymonadida</taxon>
        <taxon>Streblomastigidae</taxon>
        <taxon>Streblomastix</taxon>
    </lineage>
</organism>
<gene>
    <name evidence="2" type="ORF">EZS28_035171</name>
</gene>
<dbReference type="Proteomes" id="UP000324800">
    <property type="component" value="Unassembled WGS sequence"/>
</dbReference>
<feature type="non-terminal residue" evidence="2">
    <location>
        <position position="1"/>
    </location>
</feature>
<protein>
    <submittedName>
        <fullName evidence="2">Uncharacterized protein</fullName>
    </submittedName>
</protein>
<name>A0A5J4UGV0_9EUKA</name>